<dbReference type="InterPro" id="IPR029039">
    <property type="entry name" value="Flavoprotein-like_sf"/>
</dbReference>
<evidence type="ECO:0000313" key="2">
    <source>
        <dbReference type="EMBL" id="GAA4403194.1"/>
    </source>
</evidence>
<evidence type="ECO:0000259" key="1">
    <source>
        <dbReference type="Pfam" id="PF12682"/>
    </source>
</evidence>
<accession>A0ABP8KC34</accession>
<feature type="domain" description="Flavodoxin-like" evidence="1">
    <location>
        <begin position="28"/>
        <end position="154"/>
    </location>
</feature>
<dbReference type="InterPro" id="IPR008254">
    <property type="entry name" value="Flavodoxin/NO_synth"/>
</dbReference>
<dbReference type="PANTHER" id="PTHR39201">
    <property type="entry name" value="EXPORTED PROTEIN-RELATED"/>
    <property type="match status" value="1"/>
</dbReference>
<dbReference type="Gene3D" id="3.40.50.360">
    <property type="match status" value="1"/>
</dbReference>
<dbReference type="RefSeq" id="WP_345000262.1">
    <property type="nucleotide sequence ID" value="NZ_BAABFR010000106.1"/>
</dbReference>
<dbReference type="Proteomes" id="UP001500635">
    <property type="component" value="Unassembled WGS sequence"/>
</dbReference>
<reference evidence="3" key="1">
    <citation type="journal article" date="2019" name="Int. J. Syst. Evol. Microbiol.">
        <title>The Global Catalogue of Microorganisms (GCM) 10K type strain sequencing project: providing services to taxonomists for standard genome sequencing and annotation.</title>
        <authorList>
            <consortium name="The Broad Institute Genomics Platform"/>
            <consortium name="The Broad Institute Genome Sequencing Center for Infectious Disease"/>
            <person name="Wu L."/>
            <person name="Ma J."/>
        </authorList>
    </citation>
    <scope>NUCLEOTIDE SEQUENCE [LARGE SCALE GENOMIC DNA]</scope>
    <source>
        <strain evidence="3">JCM 17688</strain>
    </source>
</reference>
<dbReference type="EMBL" id="BAABFR010000106">
    <property type="protein sequence ID" value="GAA4403194.1"/>
    <property type="molecule type" value="Genomic_DNA"/>
</dbReference>
<gene>
    <name evidence="2" type="ORF">GCM10023147_44440</name>
</gene>
<proteinExistence type="predicted"/>
<dbReference type="SUPFAM" id="SSF52218">
    <property type="entry name" value="Flavoproteins"/>
    <property type="match status" value="1"/>
</dbReference>
<evidence type="ECO:0000313" key="3">
    <source>
        <dbReference type="Proteomes" id="UP001500635"/>
    </source>
</evidence>
<sequence length="174" mass="18793">MTERALLVYFSRNGENYYRGGRRNLEVGNTAVLAGMIADRIGCDTYAIEAADPYSDTYDPTVARNVREQEADARPAIADPLPAIAGYEVVLLGSPVWNMRAPMIMYTFLDAVELAGVTVMPFVTHAMSGMSGIDSDYRKALPDSDIRDGLAVLGDEVDGAAPELDAWLRANGVG</sequence>
<comment type="caution">
    <text evidence="2">The sequence shown here is derived from an EMBL/GenBank/DDBJ whole genome shotgun (WGS) entry which is preliminary data.</text>
</comment>
<protein>
    <submittedName>
        <fullName evidence="2">Flavodoxin</fullName>
    </submittedName>
</protein>
<name>A0ABP8KC34_9ACTN</name>
<dbReference type="Pfam" id="PF12682">
    <property type="entry name" value="Flavodoxin_4"/>
    <property type="match status" value="1"/>
</dbReference>
<organism evidence="2 3">
    <name type="scientific">Tsukamurella soli</name>
    <dbReference type="NCBI Taxonomy" id="644556"/>
    <lineage>
        <taxon>Bacteria</taxon>
        <taxon>Bacillati</taxon>
        <taxon>Actinomycetota</taxon>
        <taxon>Actinomycetes</taxon>
        <taxon>Mycobacteriales</taxon>
        <taxon>Tsukamurellaceae</taxon>
        <taxon>Tsukamurella</taxon>
    </lineage>
</organism>
<keyword evidence="3" id="KW-1185">Reference proteome</keyword>
<dbReference type="PANTHER" id="PTHR39201:SF1">
    <property type="entry name" value="FLAVODOXIN-LIKE DOMAIN-CONTAINING PROTEIN"/>
    <property type="match status" value="1"/>
</dbReference>